<dbReference type="Proteomes" id="UP001066276">
    <property type="component" value="Chromosome 4_1"/>
</dbReference>
<evidence type="ECO:0000313" key="2">
    <source>
        <dbReference type="EMBL" id="KAJ1172812.1"/>
    </source>
</evidence>
<feature type="compositionally biased region" description="Polar residues" evidence="1">
    <location>
        <begin position="81"/>
        <end position="91"/>
    </location>
</feature>
<dbReference type="AlphaFoldDB" id="A0AAV7T8J0"/>
<protein>
    <submittedName>
        <fullName evidence="2">Uncharacterized protein</fullName>
    </submittedName>
</protein>
<feature type="region of interest" description="Disordered" evidence="1">
    <location>
        <begin position="145"/>
        <end position="166"/>
    </location>
</feature>
<dbReference type="EMBL" id="JANPWB010000007">
    <property type="protein sequence ID" value="KAJ1172812.1"/>
    <property type="molecule type" value="Genomic_DNA"/>
</dbReference>
<feature type="region of interest" description="Disordered" evidence="1">
    <location>
        <begin position="81"/>
        <end position="105"/>
    </location>
</feature>
<evidence type="ECO:0000313" key="3">
    <source>
        <dbReference type="Proteomes" id="UP001066276"/>
    </source>
</evidence>
<reference evidence="2" key="1">
    <citation type="journal article" date="2022" name="bioRxiv">
        <title>Sequencing and chromosome-scale assembly of the giantPleurodeles waltlgenome.</title>
        <authorList>
            <person name="Brown T."/>
            <person name="Elewa A."/>
            <person name="Iarovenko S."/>
            <person name="Subramanian E."/>
            <person name="Araus A.J."/>
            <person name="Petzold A."/>
            <person name="Susuki M."/>
            <person name="Suzuki K.-i.T."/>
            <person name="Hayashi T."/>
            <person name="Toyoda A."/>
            <person name="Oliveira C."/>
            <person name="Osipova E."/>
            <person name="Leigh N.D."/>
            <person name="Simon A."/>
            <person name="Yun M.H."/>
        </authorList>
    </citation>
    <scope>NUCLEOTIDE SEQUENCE</scope>
    <source>
        <strain evidence="2">20211129_DDA</strain>
        <tissue evidence="2">Liver</tissue>
    </source>
</reference>
<keyword evidence="3" id="KW-1185">Reference proteome</keyword>
<name>A0AAV7T8J0_PLEWA</name>
<accession>A0AAV7T8J0</accession>
<evidence type="ECO:0000256" key="1">
    <source>
        <dbReference type="SAM" id="MobiDB-lite"/>
    </source>
</evidence>
<proteinExistence type="predicted"/>
<comment type="caution">
    <text evidence="2">The sequence shown here is derived from an EMBL/GenBank/DDBJ whole genome shotgun (WGS) entry which is preliminary data.</text>
</comment>
<sequence length="166" mass="18468">MPATSLRLVRTLLETRSVGAAAKAQDRFFPATKLNFFGRTGRAGKNAWAVQNQKSFKKVQRRQQSARLLLRAQQGQRGEICQNNDLGTSSEVPEKTAFLHPPPLRKRCPSLIRSAQGPEDAAARRLEQQGMRQAMNKFEHNALGQSHGEPMSGKMAKQEGFINLAE</sequence>
<gene>
    <name evidence="2" type="ORF">NDU88_004654</name>
</gene>
<organism evidence="2 3">
    <name type="scientific">Pleurodeles waltl</name>
    <name type="common">Iberian ribbed newt</name>
    <dbReference type="NCBI Taxonomy" id="8319"/>
    <lineage>
        <taxon>Eukaryota</taxon>
        <taxon>Metazoa</taxon>
        <taxon>Chordata</taxon>
        <taxon>Craniata</taxon>
        <taxon>Vertebrata</taxon>
        <taxon>Euteleostomi</taxon>
        <taxon>Amphibia</taxon>
        <taxon>Batrachia</taxon>
        <taxon>Caudata</taxon>
        <taxon>Salamandroidea</taxon>
        <taxon>Salamandridae</taxon>
        <taxon>Pleurodelinae</taxon>
        <taxon>Pleurodeles</taxon>
    </lineage>
</organism>